<evidence type="ECO:0000313" key="2">
    <source>
        <dbReference type="EMBL" id="SFS04418.1"/>
    </source>
</evidence>
<keyword evidence="3" id="KW-1185">Reference proteome</keyword>
<dbReference type="EMBL" id="FOZG01000002">
    <property type="protein sequence ID" value="SFS04418.1"/>
    <property type="molecule type" value="Genomic_DNA"/>
</dbReference>
<reference evidence="2 3" key="1">
    <citation type="submission" date="2016-10" db="EMBL/GenBank/DDBJ databases">
        <authorList>
            <person name="de Groot N.N."/>
        </authorList>
    </citation>
    <scope>NUCLEOTIDE SEQUENCE [LARGE SCALE GENOMIC DNA]</scope>
    <source>
        <strain evidence="2 3">S5-249</strain>
    </source>
</reference>
<dbReference type="Gene3D" id="3.10.450.160">
    <property type="entry name" value="inner membrane protein cigr"/>
    <property type="match status" value="1"/>
</dbReference>
<proteinExistence type="predicted"/>
<sequence length="158" mass="19016">MRKLIVAALMGATMVTGVASAQTPELRQNRRDVREAQRDLRDAQRWGDRRDVRDAREDLRDARQEQREDWRDYRRTNRAAYRMPAYVGPQRGWRYRPVTVGYRFQPSYYGQRYWIDAPRYRLPAARAGARWIRYGDDVALVNVRTGRVLQVYNNFFWR</sequence>
<dbReference type="OrthoDB" id="7205329at2"/>
<dbReference type="Pfam" id="PF11776">
    <property type="entry name" value="RcnB"/>
    <property type="match status" value="1"/>
</dbReference>
<accession>A0A1I6LM17</accession>
<dbReference type="InterPro" id="IPR024572">
    <property type="entry name" value="RcnB"/>
</dbReference>
<protein>
    <submittedName>
        <fullName evidence="2">Nickel/cobalt transporter regulator</fullName>
    </submittedName>
</protein>
<evidence type="ECO:0000313" key="3">
    <source>
        <dbReference type="Proteomes" id="UP000198824"/>
    </source>
</evidence>
<feature type="signal peptide" evidence="1">
    <location>
        <begin position="1"/>
        <end position="21"/>
    </location>
</feature>
<name>A0A1I6LM17_9SPHN</name>
<dbReference type="STRING" id="1166337.SAMN05192580_2934"/>
<organism evidence="2 3">
    <name type="scientific">Sphingomonas jatrophae</name>
    <dbReference type="NCBI Taxonomy" id="1166337"/>
    <lineage>
        <taxon>Bacteria</taxon>
        <taxon>Pseudomonadati</taxon>
        <taxon>Pseudomonadota</taxon>
        <taxon>Alphaproteobacteria</taxon>
        <taxon>Sphingomonadales</taxon>
        <taxon>Sphingomonadaceae</taxon>
        <taxon>Sphingomonas</taxon>
    </lineage>
</organism>
<dbReference type="RefSeq" id="WP_093316066.1">
    <property type="nucleotide sequence ID" value="NZ_FOZG01000002.1"/>
</dbReference>
<gene>
    <name evidence="2" type="ORF">SAMN05192580_2934</name>
</gene>
<evidence type="ECO:0000256" key="1">
    <source>
        <dbReference type="SAM" id="SignalP"/>
    </source>
</evidence>
<feature type="chain" id="PRO_5011436582" evidence="1">
    <location>
        <begin position="22"/>
        <end position="158"/>
    </location>
</feature>
<keyword evidence="1" id="KW-0732">Signal</keyword>
<dbReference type="AlphaFoldDB" id="A0A1I6LM17"/>
<dbReference type="Proteomes" id="UP000198824">
    <property type="component" value="Unassembled WGS sequence"/>
</dbReference>